<dbReference type="SUPFAM" id="SSF46689">
    <property type="entry name" value="Homeodomain-like"/>
    <property type="match status" value="2"/>
</dbReference>
<keyword evidence="6" id="KW-0238">DNA-binding</keyword>
<dbReference type="GO" id="GO:0043565">
    <property type="term" value="F:sequence-specific DNA binding"/>
    <property type="evidence" value="ECO:0007669"/>
    <property type="project" value="InterPro"/>
</dbReference>
<dbReference type="PROSITE" id="PS01124">
    <property type="entry name" value="HTH_ARAC_FAMILY_2"/>
    <property type="match status" value="1"/>
</dbReference>
<keyword evidence="4" id="KW-0902">Two-component regulatory system</keyword>
<dbReference type="Pfam" id="PF12833">
    <property type="entry name" value="HTH_18"/>
    <property type="match status" value="1"/>
</dbReference>
<evidence type="ECO:0000256" key="4">
    <source>
        <dbReference type="ARBA" id="ARBA00023012"/>
    </source>
</evidence>
<evidence type="ECO:0000259" key="10">
    <source>
        <dbReference type="PROSITE" id="PS50110"/>
    </source>
</evidence>
<dbReference type="Gene3D" id="3.40.50.2300">
    <property type="match status" value="1"/>
</dbReference>
<evidence type="ECO:0008006" key="13">
    <source>
        <dbReference type="Google" id="ProtNLM"/>
    </source>
</evidence>
<feature type="modified residue" description="4-aspartylphosphate" evidence="8">
    <location>
        <position position="55"/>
    </location>
</feature>
<dbReference type="SUPFAM" id="SSF52172">
    <property type="entry name" value="CheY-like"/>
    <property type="match status" value="1"/>
</dbReference>
<dbReference type="Gene3D" id="1.10.10.60">
    <property type="entry name" value="Homeodomain-like"/>
    <property type="match status" value="2"/>
</dbReference>
<feature type="domain" description="HTH araC/xylS-type" evidence="9">
    <location>
        <begin position="437"/>
        <end position="536"/>
    </location>
</feature>
<keyword evidence="12" id="KW-1185">Reference proteome</keyword>
<dbReference type="SMART" id="SM00448">
    <property type="entry name" value="REC"/>
    <property type="match status" value="1"/>
</dbReference>
<evidence type="ECO:0000256" key="7">
    <source>
        <dbReference type="ARBA" id="ARBA00023163"/>
    </source>
</evidence>
<evidence type="ECO:0000256" key="2">
    <source>
        <dbReference type="ARBA" id="ARBA00022490"/>
    </source>
</evidence>
<dbReference type="PRINTS" id="PR00032">
    <property type="entry name" value="HTHARAC"/>
</dbReference>
<dbReference type="CDD" id="cd17536">
    <property type="entry name" value="REC_YesN-like"/>
    <property type="match status" value="1"/>
</dbReference>
<dbReference type="PANTHER" id="PTHR42713">
    <property type="entry name" value="HISTIDINE KINASE-RELATED"/>
    <property type="match status" value="1"/>
</dbReference>
<dbReference type="Proteomes" id="UP000250369">
    <property type="component" value="Unassembled WGS sequence"/>
</dbReference>
<dbReference type="PANTHER" id="PTHR42713:SF3">
    <property type="entry name" value="TRANSCRIPTIONAL REGULATORY PROTEIN HPTR"/>
    <property type="match status" value="1"/>
</dbReference>
<protein>
    <recommendedName>
        <fullName evidence="13">DNA-binding response regulator</fullName>
    </recommendedName>
</protein>
<keyword evidence="7" id="KW-0804">Transcription</keyword>
<dbReference type="GO" id="GO:0005737">
    <property type="term" value="C:cytoplasm"/>
    <property type="evidence" value="ECO:0007669"/>
    <property type="project" value="UniProtKB-SubCell"/>
</dbReference>
<dbReference type="Pfam" id="PF00072">
    <property type="entry name" value="Response_reg"/>
    <property type="match status" value="1"/>
</dbReference>
<dbReference type="GO" id="GO:0003700">
    <property type="term" value="F:DNA-binding transcription factor activity"/>
    <property type="evidence" value="ECO:0007669"/>
    <property type="project" value="InterPro"/>
</dbReference>
<dbReference type="PROSITE" id="PS00041">
    <property type="entry name" value="HTH_ARAC_FAMILY_1"/>
    <property type="match status" value="1"/>
</dbReference>
<comment type="subcellular location">
    <subcellularLocation>
        <location evidence="1">Cytoplasm</location>
    </subcellularLocation>
</comment>
<dbReference type="InterPro" id="IPR011006">
    <property type="entry name" value="CheY-like_superfamily"/>
</dbReference>
<evidence type="ECO:0000256" key="6">
    <source>
        <dbReference type="ARBA" id="ARBA00023125"/>
    </source>
</evidence>
<evidence type="ECO:0000256" key="1">
    <source>
        <dbReference type="ARBA" id="ARBA00004496"/>
    </source>
</evidence>
<dbReference type="InterPro" id="IPR018060">
    <property type="entry name" value="HTH_AraC"/>
</dbReference>
<dbReference type="InterPro" id="IPR018062">
    <property type="entry name" value="HTH_AraC-typ_CS"/>
</dbReference>
<accession>A0A329MU92</accession>
<dbReference type="GO" id="GO:0000160">
    <property type="term" value="P:phosphorelay signal transduction system"/>
    <property type="evidence" value="ECO:0007669"/>
    <property type="project" value="UniProtKB-KW"/>
</dbReference>
<organism evidence="11 12">
    <name type="scientific">Paenibacillus contaminans</name>
    <dbReference type="NCBI Taxonomy" id="450362"/>
    <lineage>
        <taxon>Bacteria</taxon>
        <taxon>Bacillati</taxon>
        <taxon>Bacillota</taxon>
        <taxon>Bacilli</taxon>
        <taxon>Bacillales</taxon>
        <taxon>Paenibacillaceae</taxon>
        <taxon>Paenibacillus</taxon>
    </lineage>
</organism>
<dbReference type="EMBL" id="QMFB01000001">
    <property type="protein sequence ID" value="RAV22908.1"/>
    <property type="molecule type" value="Genomic_DNA"/>
</dbReference>
<proteinExistence type="predicted"/>
<evidence type="ECO:0000259" key="9">
    <source>
        <dbReference type="PROSITE" id="PS01124"/>
    </source>
</evidence>
<evidence type="ECO:0000256" key="5">
    <source>
        <dbReference type="ARBA" id="ARBA00023015"/>
    </source>
</evidence>
<reference evidence="11 12" key="1">
    <citation type="journal article" date="2009" name="Int. J. Syst. Evol. Microbiol.">
        <title>Paenibacillus contaminans sp. nov., isolated from a contaminated laboratory plate.</title>
        <authorList>
            <person name="Chou J.H."/>
            <person name="Lee J.H."/>
            <person name="Lin M.C."/>
            <person name="Chang P.S."/>
            <person name="Arun A.B."/>
            <person name="Young C.C."/>
            <person name="Chen W.M."/>
        </authorList>
    </citation>
    <scope>NUCLEOTIDE SEQUENCE [LARGE SCALE GENOMIC DNA]</scope>
    <source>
        <strain evidence="11 12">CKOBP-6</strain>
    </source>
</reference>
<dbReference type="RefSeq" id="WP_113029017.1">
    <property type="nucleotide sequence ID" value="NZ_QMFB01000001.1"/>
</dbReference>
<sequence>MYTVLLVDDEAILREGMRKYIPWNEYGVNTVLEAADVAEALDAMDRHEIDLMFVDVRMPGESGLDLLQTVHKRRSGVHVVIISGYHEFEYAQLSVRYGAEDYLLKPIKTEDVTRILGWFRDQREQLRKEQREEKRWMNDLFAKSFHYALTGKDEFLTERNGAAEERLQTFEWLDKLVHRYTGCMYQFIAVAGSGYADVRELFPKSSGAVPGHAGTGTAERLAELEQVEAIVPAVLGDGIAAYLLVYRNAAAEDGLMELLGQICSLPEDAWAYSPVLSASGLPQYVTQAYVETIRTKLFYKTDRKPVPFDPGHIVTSAYEISEATLNAFRKAVSEESPEKIKFYLSELYFQLCANPLYSIASVKRAYKQLYELALEYGRRHYEASMPESGRAGDEWALETVDRSVTLLALHRTAERLFTELVRRWLNEGGRSSHRVVKEVKKYVLSHLSEPILLVDLAEKYQMSSEYLSFLFKKQEGVNFNHYLKQTRIDKAKELLRASSTLKVYEVAFAVGYQDAKHFTKVFKELTGITPAQFIERL</sequence>
<keyword evidence="2" id="KW-0963">Cytoplasm</keyword>
<feature type="domain" description="Response regulatory" evidence="10">
    <location>
        <begin position="3"/>
        <end position="120"/>
    </location>
</feature>
<keyword evidence="5" id="KW-0805">Transcription regulation</keyword>
<dbReference type="InterPro" id="IPR009057">
    <property type="entry name" value="Homeodomain-like_sf"/>
</dbReference>
<keyword evidence="3 8" id="KW-0597">Phosphoprotein</keyword>
<evidence type="ECO:0000313" key="11">
    <source>
        <dbReference type="EMBL" id="RAV22908.1"/>
    </source>
</evidence>
<comment type="caution">
    <text evidence="11">The sequence shown here is derived from an EMBL/GenBank/DDBJ whole genome shotgun (WGS) entry which is preliminary data.</text>
</comment>
<dbReference type="AlphaFoldDB" id="A0A329MU92"/>
<dbReference type="PROSITE" id="PS50110">
    <property type="entry name" value="RESPONSE_REGULATORY"/>
    <property type="match status" value="1"/>
</dbReference>
<evidence type="ECO:0000256" key="3">
    <source>
        <dbReference type="ARBA" id="ARBA00022553"/>
    </source>
</evidence>
<evidence type="ECO:0000256" key="8">
    <source>
        <dbReference type="PROSITE-ProRule" id="PRU00169"/>
    </source>
</evidence>
<evidence type="ECO:0000313" key="12">
    <source>
        <dbReference type="Proteomes" id="UP000250369"/>
    </source>
</evidence>
<dbReference type="InterPro" id="IPR051552">
    <property type="entry name" value="HptR"/>
</dbReference>
<dbReference type="InterPro" id="IPR020449">
    <property type="entry name" value="Tscrpt_reg_AraC-type_HTH"/>
</dbReference>
<dbReference type="SMART" id="SM00342">
    <property type="entry name" value="HTH_ARAC"/>
    <property type="match status" value="1"/>
</dbReference>
<name>A0A329MU92_9BACL</name>
<dbReference type="InterPro" id="IPR001789">
    <property type="entry name" value="Sig_transdc_resp-reg_receiver"/>
</dbReference>
<gene>
    <name evidence="11" type="ORF">DQG23_01500</name>
</gene>
<dbReference type="OrthoDB" id="342399at2"/>